<dbReference type="SMART" id="SM00342">
    <property type="entry name" value="HTH_ARAC"/>
    <property type="match status" value="1"/>
</dbReference>
<name>A0A4P6KG97_9MICO</name>
<reference evidence="5 6" key="1">
    <citation type="submission" date="2019-02" db="EMBL/GenBank/DDBJ databases">
        <authorList>
            <person name="Sun L."/>
            <person name="Pan D."/>
            <person name="Wu X."/>
        </authorList>
    </citation>
    <scope>NUCLEOTIDE SEQUENCE [LARGE SCALE GENOMIC DNA]</scope>
    <source>
        <strain evidence="5 6">JW-1</strain>
    </source>
</reference>
<dbReference type="GO" id="GO:0003700">
    <property type="term" value="F:DNA-binding transcription factor activity"/>
    <property type="evidence" value="ECO:0007669"/>
    <property type="project" value="InterPro"/>
</dbReference>
<dbReference type="PANTHER" id="PTHR46796:SF6">
    <property type="entry name" value="ARAC SUBFAMILY"/>
    <property type="match status" value="1"/>
</dbReference>
<sequence>MFDGQGGHPMSPYSMESHVSVGFDEWVRLVGNRFVPLALTTGSPETFIGTIRSRTIGGICVTDIAASSHSVHRLSQAIRRDRNDHLKLSLQLEGAGLVMQDGRSAQLNPGDAAIYDTSRPYTLEYGGPMRSLVMLFPHAMLGLSSSLVHTVTATRLAGDSGIGRVICPFMQHMAENLDLLEGAGGSRIMHSAFELITALLSAEIHASAPNDEHGVAFESVRMYIDSHLSDPDLNTDAIARAHFVSTRQLQYLFQEEGLTVSGYIRSQRLERCRMDLEDSALQERTVLQIAQAGGFVDLSHFSKLFKSTYGRSPREHRLAHA</sequence>
<feature type="domain" description="HTH araC/xylS-type" evidence="4">
    <location>
        <begin position="218"/>
        <end position="319"/>
    </location>
</feature>
<evidence type="ECO:0000256" key="1">
    <source>
        <dbReference type="ARBA" id="ARBA00023015"/>
    </source>
</evidence>
<dbReference type="InterPro" id="IPR050204">
    <property type="entry name" value="AraC_XylS_family_regulators"/>
</dbReference>
<dbReference type="InterPro" id="IPR035418">
    <property type="entry name" value="AraC-bd_2"/>
</dbReference>
<dbReference type="InterPro" id="IPR018060">
    <property type="entry name" value="HTH_AraC"/>
</dbReference>
<keyword evidence="1" id="KW-0805">Transcription regulation</keyword>
<evidence type="ECO:0000256" key="3">
    <source>
        <dbReference type="ARBA" id="ARBA00023163"/>
    </source>
</evidence>
<dbReference type="Proteomes" id="UP000289260">
    <property type="component" value="Chromosome"/>
</dbReference>
<keyword evidence="3" id="KW-0804">Transcription</keyword>
<keyword evidence="2" id="KW-0238">DNA-binding</keyword>
<evidence type="ECO:0000259" key="4">
    <source>
        <dbReference type="PROSITE" id="PS01124"/>
    </source>
</evidence>
<dbReference type="KEGG" id="ltr:EVS81_10740"/>
<dbReference type="SUPFAM" id="SSF46689">
    <property type="entry name" value="Homeodomain-like"/>
    <property type="match status" value="1"/>
</dbReference>
<protein>
    <submittedName>
        <fullName evidence="5">Helix-turn-helix domain-containing protein</fullName>
    </submittedName>
</protein>
<dbReference type="GO" id="GO:0043565">
    <property type="term" value="F:sequence-specific DNA binding"/>
    <property type="evidence" value="ECO:0007669"/>
    <property type="project" value="InterPro"/>
</dbReference>
<evidence type="ECO:0000256" key="2">
    <source>
        <dbReference type="ARBA" id="ARBA00023125"/>
    </source>
</evidence>
<organism evidence="5 6">
    <name type="scientific">Leucobacter triazinivorans</name>
    <dbReference type="NCBI Taxonomy" id="1784719"/>
    <lineage>
        <taxon>Bacteria</taxon>
        <taxon>Bacillati</taxon>
        <taxon>Actinomycetota</taxon>
        <taxon>Actinomycetes</taxon>
        <taxon>Micrococcales</taxon>
        <taxon>Microbacteriaceae</taxon>
        <taxon>Leucobacter</taxon>
    </lineage>
</organism>
<dbReference type="InterPro" id="IPR020449">
    <property type="entry name" value="Tscrpt_reg_AraC-type_HTH"/>
</dbReference>
<dbReference type="OrthoDB" id="9799345at2"/>
<evidence type="ECO:0000313" key="6">
    <source>
        <dbReference type="Proteomes" id="UP000289260"/>
    </source>
</evidence>
<dbReference type="PROSITE" id="PS01124">
    <property type="entry name" value="HTH_ARAC_FAMILY_2"/>
    <property type="match status" value="1"/>
</dbReference>
<evidence type="ECO:0000313" key="5">
    <source>
        <dbReference type="EMBL" id="QBE49250.1"/>
    </source>
</evidence>
<dbReference type="InterPro" id="IPR009057">
    <property type="entry name" value="Homeodomain-like_sf"/>
</dbReference>
<keyword evidence="6" id="KW-1185">Reference proteome</keyword>
<dbReference type="AlphaFoldDB" id="A0A4P6KG97"/>
<accession>A0A4P6KG97</accession>
<dbReference type="EMBL" id="CP035806">
    <property type="protein sequence ID" value="QBE49250.1"/>
    <property type="molecule type" value="Genomic_DNA"/>
</dbReference>
<dbReference type="Pfam" id="PF12833">
    <property type="entry name" value="HTH_18"/>
    <property type="match status" value="1"/>
</dbReference>
<dbReference type="Gene3D" id="1.10.10.60">
    <property type="entry name" value="Homeodomain-like"/>
    <property type="match status" value="1"/>
</dbReference>
<dbReference type="PRINTS" id="PR00032">
    <property type="entry name" value="HTHARAC"/>
</dbReference>
<gene>
    <name evidence="5" type="ORF">EVS81_10740</name>
</gene>
<dbReference type="Pfam" id="PF14525">
    <property type="entry name" value="AraC_binding_2"/>
    <property type="match status" value="1"/>
</dbReference>
<proteinExistence type="predicted"/>
<dbReference type="PANTHER" id="PTHR46796">
    <property type="entry name" value="HTH-TYPE TRANSCRIPTIONAL ACTIVATOR RHAS-RELATED"/>
    <property type="match status" value="1"/>
</dbReference>